<keyword evidence="2" id="KW-1185">Reference proteome</keyword>
<proteinExistence type="predicted"/>
<dbReference type="EMBL" id="CP032568">
    <property type="protein sequence ID" value="AYF75590.1"/>
    <property type="molecule type" value="Genomic_DNA"/>
</dbReference>
<sequence>MAGAVIASVHLDLPGFPASRSFAWPPWVASDRGLVKNDLRIKENAPWSLTEAPHLALGKYVRVGVGQRPQGTRLAAG</sequence>
<dbReference type="Proteomes" id="UP000267164">
    <property type="component" value="Chromosome"/>
</dbReference>
<accession>A0A386ZDE9</accession>
<name>A0A386ZDE9_9NOCA</name>
<protein>
    <submittedName>
        <fullName evidence="1">Uncharacterized protein</fullName>
    </submittedName>
</protein>
<gene>
    <name evidence="1" type="ORF">D7D52_18970</name>
</gene>
<evidence type="ECO:0000313" key="2">
    <source>
        <dbReference type="Proteomes" id="UP000267164"/>
    </source>
</evidence>
<reference evidence="1 2" key="1">
    <citation type="submission" date="2018-09" db="EMBL/GenBank/DDBJ databases">
        <title>Nocardia yunnanensis sp. nov., an actinomycete isolated from a soil sample.</title>
        <authorList>
            <person name="Zhang J."/>
        </authorList>
    </citation>
    <scope>NUCLEOTIDE SEQUENCE [LARGE SCALE GENOMIC DNA]</scope>
    <source>
        <strain evidence="1 2">CFHS0054</strain>
    </source>
</reference>
<evidence type="ECO:0000313" key="1">
    <source>
        <dbReference type="EMBL" id="AYF75590.1"/>
    </source>
</evidence>
<dbReference type="KEGG" id="nyu:D7D52_18970"/>
<dbReference type="AlphaFoldDB" id="A0A386ZDE9"/>
<organism evidence="1 2">
    <name type="scientific">Nocardia yunnanensis</name>
    <dbReference type="NCBI Taxonomy" id="2382165"/>
    <lineage>
        <taxon>Bacteria</taxon>
        <taxon>Bacillati</taxon>
        <taxon>Actinomycetota</taxon>
        <taxon>Actinomycetes</taxon>
        <taxon>Mycobacteriales</taxon>
        <taxon>Nocardiaceae</taxon>
        <taxon>Nocardia</taxon>
    </lineage>
</organism>